<keyword evidence="1" id="KW-0812">Transmembrane</keyword>
<organism evidence="2 3">
    <name type="scientific">Brenneria populi</name>
    <dbReference type="NCBI Taxonomy" id="1505588"/>
    <lineage>
        <taxon>Bacteria</taxon>
        <taxon>Pseudomonadati</taxon>
        <taxon>Pseudomonadota</taxon>
        <taxon>Gammaproteobacteria</taxon>
        <taxon>Enterobacterales</taxon>
        <taxon>Pectobacteriaceae</taxon>
        <taxon>Brenneria</taxon>
    </lineage>
</organism>
<evidence type="ECO:0000256" key="1">
    <source>
        <dbReference type="SAM" id="Phobius"/>
    </source>
</evidence>
<protein>
    <submittedName>
        <fullName evidence="2">Phage holin family protein</fullName>
    </submittedName>
</protein>
<sequence>MQEYEKYVLWLLTLGGVIAAGQVLASDEKITPRLFIGRVILGAATSMAAGAVLIWIPGLSPLAITGLGAAFGVAGHQAVEIWLRRRGSSLLTGSKGKHDVK</sequence>
<dbReference type="EMBL" id="JAYWTM010000004">
    <property type="protein sequence ID" value="MEC5342157.1"/>
    <property type="molecule type" value="Genomic_DNA"/>
</dbReference>
<name>A0ABU6JNK5_9GAMM</name>
<keyword evidence="1" id="KW-0472">Membrane</keyword>
<dbReference type="InterPro" id="IPR007633">
    <property type="entry name" value="Phage_P2_Holin"/>
</dbReference>
<dbReference type="Proteomes" id="UP001309705">
    <property type="component" value="Unassembled WGS sequence"/>
</dbReference>
<accession>A0ABU6JNK5</accession>
<evidence type="ECO:0000313" key="3">
    <source>
        <dbReference type="Proteomes" id="UP001309705"/>
    </source>
</evidence>
<keyword evidence="3" id="KW-1185">Reference proteome</keyword>
<feature type="transmembrane region" description="Helical" evidence="1">
    <location>
        <begin position="35"/>
        <end position="56"/>
    </location>
</feature>
<gene>
    <name evidence="2" type="ORF">VSX58_05995</name>
</gene>
<proteinExistence type="predicted"/>
<dbReference type="RefSeq" id="WP_208228516.1">
    <property type="nucleotide sequence ID" value="NZ_JAYWTM010000004.1"/>
</dbReference>
<reference evidence="2 3" key="1">
    <citation type="journal article" date="2017" name="Int. J. Syst. Evol. Microbiol.">
        <title>Brenneria populi subsp. brevivirga subsp. nov. isolated from symptomatic bark of Populus x euramericana canker, and description of Brenneria populi subsp. populi subsp. nov.</title>
        <authorList>
            <person name="Zheng M.H."/>
            <person name="Piao C.G."/>
            <person name="Xue H."/>
            <person name="Guo M.W."/>
            <person name="Li Y."/>
        </authorList>
    </citation>
    <scope>NUCLEOTIDE SEQUENCE [LARGE SCALE GENOMIC DNA]</scope>
    <source>
        <strain evidence="2 3">D9-5</strain>
    </source>
</reference>
<dbReference type="Pfam" id="PF04550">
    <property type="entry name" value="Phage_holin_3_2"/>
    <property type="match status" value="1"/>
</dbReference>
<evidence type="ECO:0000313" key="2">
    <source>
        <dbReference type="EMBL" id="MEC5342157.1"/>
    </source>
</evidence>
<comment type="caution">
    <text evidence="2">The sequence shown here is derived from an EMBL/GenBank/DDBJ whole genome shotgun (WGS) entry which is preliminary data.</text>
</comment>
<keyword evidence="1" id="KW-1133">Transmembrane helix</keyword>